<keyword evidence="3" id="KW-0010">Activator</keyword>
<dbReference type="PROSITE" id="PS50110">
    <property type="entry name" value="RESPONSE_REGULATORY"/>
    <property type="match status" value="1"/>
</dbReference>
<keyword evidence="2" id="KW-0902">Two-component regulatory system</keyword>
<comment type="function">
    <text evidence="4">Required for high-level post-exponential phase expression of a series of secreted proteins.</text>
</comment>
<reference evidence="8" key="1">
    <citation type="submission" date="2006-11" db="EMBL/GenBank/DDBJ databases">
        <title>Characterization of durancin TW-49M and its atypical genetic locus: a novel bacteriocin produced by carrot-isolated Enterococcus durans QU 49.</title>
        <authorList>
            <person name="Hu C."/>
            <person name="Zendo T."/>
            <person name="Nakayama J."/>
            <person name="Sonomoto K."/>
        </authorList>
    </citation>
    <scope>NUCLEOTIDE SEQUENCE</scope>
    <source>
        <strain evidence="8">QU 49</strain>
    </source>
</reference>
<dbReference type="InterPro" id="IPR007492">
    <property type="entry name" value="LytTR_DNA-bd_dom"/>
</dbReference>
<dbReference type="PANTHER" id="PTHR37299:SF3">
    <property type="entry name" value="STAGE 0 SPORULATION PROTEIN A HOMOLOG"/>
    <property type="match status" value="1"/>
</dbReference>
<evidence type="ECO:0000256" key="1">
    <source>
        <dbReference type="ARBA" id="ARBA00022490"/>
    </source>
</evidence>
<dbReference type="AlphaFoldDB" id="F8WK32"/>
<gene>
    <name evidence="8" type="primary">durR</name>
</gene>
<organism evidence="8">
    <name type="scientific">Enterococcus durans</name>
    <dbReference type="NCBI Taxonomy" id="53345"/>
    <lineage>
        <taxon>Bacteria</taxon>
        <taxon>Bacillati</taxon>
        <taxon>Bacillota</taxon>
        <taxon>Bacilli</taxon>
        <taxon>Lactobacillales</taxon>
        <taxon>Enterococcaceae</taxon>
        <taxon>Enterococcus</taxon>
    </lineage>
</organism>
<dbReference type="Pfam" id="PF04397">
    <property type="entry name" value="LytTR"/>
    <property type="match status" value="1"/>
</dbReference>
<dbReference type="Gene3D" id="3.40.50.2300">
    <property type="match status" value="1"/>
</dbReference>
<dbReference type="Gene3D" id="2.40.50.1020">
    <property type="entry name" value="LytTr DNA-binding domain"/>
    <property type="match status" value="1"/>
</dbReference>
<proteinExistence type="predicted"/>
<sequence>MSYPIIICEDQLIQLHQLETIIQNYILFHDEPFEISLKTQSPVEVKNYLKKFMPKQGIYFLDIDLNHPINGIDLAEKIRERDPQAKIIFITTHDELLPLTIKRRVETLGFVEKDQPLEAYRAEIIELLSIAQKRIDSLKVEQNRAFVFSIGSQTFTLDLEEVWFIETSDIPHRLILYVADGQYEFYGKLSELSDKYPTLFKINRSCLVNLNNVKEVNYKNRFVYFSPDLFRTFAIGKAKKIKEALTSL</sequence>
<dbReference type="InterPro" id="IPR011006">
    <property type="entry name" value="CheY-like_superfamily"/>
</dbReference>
<name>F8WK32_9ENTE</name>
<feature type="domain" description="Response regulatory" evidence="6">
    <location>
        <begin position="4"/>
        <end position="128"/>
    </location>
</feature>
<evidence type="ECO:0000259" key="7">
    <source>
        <dbReference type="PROSITE" id="PS50930"/>
    </source>
</evidence>
<dbReference type="Pfam" id="PF00072">
    <property type="entry name" value="Response_reg"/>
    <property type="match status" value="1"/>
</dbReference>
<evidence type="ECO:0000256" key="5">
    <source>
        <dbReference type="PROSITE-ProRule" id="PRU00169"/>
    </source>
</evidence>
<dbReference type="SMART" id="SM00850">
    <property type="entry name" value="LytTR"/>
    <property type="match status" value="1"/>
</dbReference>
<keyword evidence="5" id="KW-0597">Phosphoprotein</keyword>
<dbReference type="InterPro" id="IPR046947">
    <property type="entry name" value="LytR-like"/>
</dbReference>
<dbReference type="PROSITE" id="PS50930">
    <property type="entry name" value="HTH_LYTTR"/>
    <property type="match status" value="1"/>
</dbReference>
<dbReference type="EMBL" id="AB284368">
    <property type="protein sequence ID" value="BAK55665.1"/>
    <property type="molecule type" value="Genomic_DNA"/>
</dbReference>
<dbReference type="PANTHER" id="PTHR37299">
    <property type="entry name" value="TRANSCRIPTIONAL REGULATOR-RELATED"/>
    <property type="match status" value="1"/>
</dbReference>
<evidence type="ECO:0000256" key="3">
    <source>
        <dbReference type="ARBA" id="ARBA00023159"/>
    </source>
</evidence>
<dbReference type="SUPFAM" id="SSF52172">
    <property type="entry name" value="CheY-like"/>
    <property type="match status" value="1"/>
</dbReference>
<dbReference type="SMART" id="SM00448">
    <property type="entry name" value="REC"/>
    <property type="match status" value="1"/>
</dbReference>
<evidence type="ECO:0000256" key="2">
    <source>
        <dbReference type="ARBA" id="ARBA00023012"/>
    </source>
</evidence>
<keyword evidence="1" id="KW-0963">Cytoplasm</keyword>
<dbReference type="GO" id="GO:0003677">
    <property type="term" value="F:DNA binding"/>
    <property type="evidence" value="ECO:0007669"/>
    <property type="project" value="InterPro"/>
</dbReference>
<evidence type="ECO:0000259" key="6">
    <source>
        <dbReference type="PROSITE" id="PS50110"/>
    </source>
</evidence>
<evidence type="ECO:0000256" key="4">
    <source>
        <dbReference type="ARBA" id="ARBA00037164"/>
    </source>
</evidence>
<dbReference type="CDD" id="cd17533">
    <property type="entry name" value="REC_LytTR_AgrA-like"/>
    <property type="match status" value="1"/>
</dbReference>
<evidence type="ECO:0000313" key="8">
    <source>
        <dbReference type="EMBL" id="BAK55665.1"/>
    </source>
</evidence>
<protein>
    <submittedName>
        <fullName evidence="8">DurR</fullName>
    </submittedName>
</protein>
<feature type="modified residue" description="4-aspartylphosphate" evidence="5">
    <location>
        <position position="62"/>
    </location>
</feature>
<feature type="domain" description="HTH LytTR-type" evidence="7">
    <location>
        <begin position="146"/>
        <end position="247"/>
    </location>
</feature>
<dbReference type="GO" id="GO:0000156">
    <property type="term" value="F:phosphorelay response regulator activity"/>
    <property type="evidence" value="ECO:0007669"/>
    <property type="project" value="InterPro"/>
</dbReference>
<accession>F8WK32</accession>
<dbReference type="InterPro" id="IPR001789">
    <property type="entry name" value="Sig_transdc_resp-reg_receiver"/>
</dbReference>